<evidence type="ECO:0000313" key="9">
    <source>
        <dbReference type="Proteomes" id="UP000016887"/>
    </source>
</evidence>
<evidence type="ECO:0000313" key="8">
    <source>
        <dbReference type="EMBL" id="BAN91072.1"/>
    </source>
</evidence>
<dbReference type="InterPro" id="IPR023214">
    <property type="entry name" value="HAD_sf"/>
</dbReference>
<evidence type="ECO:0000256" key="1">
    <source>
        <dbReference type="ARBA" id="ARBA00004370"/>
    </source>
</evidence>
<dbReference type="InterPro" id="IPR027256">
    <property type="entry name" value="P-typ_ATPase_IB"/>
</dbReference>
<dbReference type="InterPro" id="IPR018303">
    <property type="entry name" value="ATPase_P-typ_P_site"/>
</dbReference>
<dbReference type="InterPro" id="IPR001757">
    <property type="entry name" value="P_typ_ATPase"/>
</dbReference>
<comment type="similarity">
    <text evidence="2">Belongs to the cation transport ATPase (P-type) (TC 3.A.3) family. Type IB subfamily.</text>
</comment>
<keyword evidence="5 6" id="KW-0472">Membrane</keyword>
<feature type="transmembrane region" description="Helical" evidence="6">
    <location>
        <begin position="24"/>
        <end position="41"/>
    </location>
</feature>
<dbReference type="EMBL" id="AP012489">
    <property type="protein sequence ID" value="BAN91072.1"/>
    <property type="molecule type" value="Genomic_DNA"/>
</dbReference>
<comment type="subcellular location">
    <subcellularLocation>
        <location evidence="1">Membrane</location>
    </subcellularLocation>
</comment>
<keyword evidence="4 6" id="KW-1133">Transmembrane helix</keyword>
<dbReference type="PRINTS" id="PR00119">
    <property type="entry name" value="CATATPASE"/>
</dbReference>
<dbReference type="NCBIfam" id="TIGR01494">
    <property type="entry name" value="ATPase_P-type"/>
    <property type="match status" value="1"/>
</dbReference>
<dbReference type="InterPro" id="IPR051014">
    <property type="entry name" value="Cation_Transport_ATPase_IB"/>
</dbReference>
<dbReference type="InterPro" id="IPR023298">
    <property type="entry name" value="ATPase_P-typ_TM_dom_sf"/>
</dbReference>
<dbReference type="SUPFAM" id="SSF81653">
    <property type="entry name" value="Calcium ATPase, transduction domain A"/>
    <property type="match status" value="1"/>
</dbReference>
<evidence type="ECO:0000256" key="2">
    <source>
        <dbReference type="ARBA" id="ARBA00006024"/>
    </source>
</evidence>
<feature type="transmembrane region" description="Helical" evidence="6">
    <location>
        <begin position="591"/>
        <end position="608"/>
    </location>
</feature>
<feature type="transmembrane region" description="Helical" evidence="6">
    <location>
        <begin position="560"/>
        <end position="585"/>
    </location>
</feature>
<dbReference type="PANTHER" id="PTHR48085">
    <property type="entry name" value="CADMIUM/ZINC-TRANSPORTING ATPASE HMA2-RELATED"/>
    <property type="match status" value="1"/>
</dbReference>
<dbReference type="PROSITE" id="PS00154">
    <property type="entry name" value="ATPASE_E1_E2"/>
    <property type="match status" value="1"/>
</dbReference>
<dbReference type="AlphaFoldDB" id="U3TC06"/>
<proteinExistence type="inferred from homology"/>
<dbReference type="GO" id="GO:0016020">
    <property type="term" value="C:membrane"/>
    <property type="evidence" value="ECO:0007669"/>
    <property type="project" value="UniProtKB-SubCell"/>
</dbReference>
<evidence type="ECO:0000256" key="6">
    <source>
        <dbReference type="SAM" id="Phobius"/>
    </source>
</evidence>
<name>U3TC06_9CREN</name>
<dbReference type="Gene3D" id="2.70.150.10">
    <property type="entry name" value="Calcium-transporting ATPase, cytoplasmic transduction domain A"/>
    <property type="match status" value="1"/>
</dbReference>
<dbReference type="Gene3D" id="3.40.50.1000">
    <property type="entry name" value="HAD superfamily/HAD-like"/>
    <property type="match status" value="1"/>
</dbReference>
<dbReference type="Pfam" id="PF00122">
    <property type="entry name" value="E1-E2_ATPase"/>
    <property type="match status" value="1"/>
</dbReference>
<dbReference type="InterPro" id="IPR059000">
    <property type="entry name" value="ATPase_P-type_domA"/>
</dbReference>
<evidence type="ECO:0000256" key="3">
    <source>
        <dbReference type="ARBA" id="ARBA00022692"/>
    </source>
</evidence>
<dbReference type="GeneID" id="17111066"/>
<dbReference type="Proteomes" id="UP000016887">
    <property type="component" value="Chromosome"/>
</dbReference>
<reference evidence="8 9" key="1">
    <citation type="journal article" date="2013" name="Appl. Environ. Microbiol.">
        <title>Variation of the Virus-Related Elements within Syntenic Genomes of the Hyperthermophilic Archaeon Aeropyrum.</title>
        <authorList>
            <person name="Daifuku T."/>
            <person name="Yoshida T."/>
            <person name="Kitamura T."/>
            <person name="Kawaichi S."/>
            <person name="Inoue T."/>
            <person name="Nomura K."/>
            <person name="Yoshida Y."/>
            <person name="Kuno S."/>
            <person name="Sako Y."/>
        </authorList>
    </citation>
    <scope>NUCLEOTIDE SEQUENCE [LARGE SCALE GENOMIC DNA]</scope>
    <source>
        <strain evidence="8 9">SY1</strain>
    </source>
</reference>
<evidence type="ECO:0000256" key="5">
    <source>
        <dbReference type="ARBA" id="ARBA00023136"/>
    </source>
</evidence>
<dbReference type="GO" id="GO:0005524">
    <property type="term" value="F:ATP binding"/>
    <property type="evidence" value="ECO:0007669"/>
    <property type="project" value="InterPro"/>
</dbReference>
<dbReference type="SUPFAM" id="SSF81665">
    <property type="entry name" value="Calcium ATPase, transmembrane domain M"/>
    <property type="match status" value="1"/>
</dbReference>
<dbReference type="InterPro" id="IPR036412">
    <property type="entry name" value="HAD-like_sf"/>
</dbReference>
<organism evidence="8 9">
    <name type="scientific">Aeropyrum camini SY1 = JCM 12091</name>
    <dbReference type="NCBI Taxonomy" id="1198449"/>
    <lineage>
        <taxon>Archaea</taxon>
        <taxon>Thermoproteota</taxon>
        <taxon>Thermoprotei</taxon>
        <taxon>Desulfurococcales</taxon>
        <taxon>Desulfurococcaceae</taxon>
        <taxon>Aeropyrum</taxon>
    </lineage>
</organism>
<dbReference type="KEGG" id="acj:ACAM_1603"/>
<keyword evidence="3 6" id="KW-0812">Transmembrane</keyword>
<gene>
    <name evidence="8" type="ORF">ACAM_1603</name>
</gene>
<dbReference type="InterPro" id="IPR008250">
    <property type="entry name" value="ATPase_P-typ_transduc_dom_A_sf"/>
</dbReference>
<dbReference type="STRING" id="1198449.ACAM_1603"/>
<evidence type="ECO:0000259" key="7">
    <source>
        <dbReference type="Pfam" id="PF00122"/>
    </source>
</evidence>
<dbReference type="Pfam" id="PF00702">
    <property type="entry name" value="Hydrolase"/>
    <property type="match status" value="1"/>
</dbReference>
<dbReference type="NCBIfam" id="TIGR01525">
    <property type="entry name" value="ATPase-IB_hvy"/>
    <property type="match status" value="1"/>
</dbReference>
<dbReference type="RefSeq" id="WP_022542338.1">
    <property type="nucleotide sequence ID" value="NC_022521.1"/>
</dbReference>
<evidence type="ECO:0000256" key="4">
    <source>
        <dbReference type="ARBA" id="ARBA00022989"/>
    </source>
</evidence>
<dbReference type="GO" id="GO:0019829">
    <property type="term" value="F:ATPase-coupled monoatomic cation transmembrane transporter activity"/>
    <property type="evidence" value="ECO:0007669"/>
    <property type="project" value="InterPro"/>
</dbReference>
<dbReference type="NCBIfam" id="TIGR01512">
    <property type="entry name" value="ATPase-IB2_Cd"/>
    <property type="match status" value="1"/>
</dbReference>
<dbReference type="Gene3D" id="3.40.1110.10">
    <property type="entry name" value="Calcium-transporting ATPase, cytoplasmic domain N"/>
    <property type="match status" value="1"/>
</dbReference>
<feature type="transmembrane region" description="Helical" evidence="6">
    <location>
        <begin position="79"/>
        <end position="104"/>
    </location>
</feature>
<accession>U3TC06</accession>
<feature type="transmembrane region" description="Helical" evidence="6">
    <location>
        <begin position="265"/>
        <end position="289"/>
    </location>
</feature>
<dbReference type="SUPFAM" id="SSF56784">
    <property type="entry name" value="HAD-like"/>
    <property type="match status" value="1"/>
</dbReference>
<feature type="transmembrane region" description="Helical" evidence="6">
    <location>
        <begin position="48"/>
        <end position="67"/>
    </location>
</feature>
<sequence>MSEEQKRKHAMDEDENGHHAEKEVFIVTGLLSIAGILLWFLGVSEVSIAAIWVVTLIISIAAVRELVLEKRLTVELLMAIVGFILAYHSIVLEGLIIMLLYSFAESLEAQVEKLALRRLDEARKLIPKRVRVIRNGAIEEVDPSQVKPGDVVLVRKGEAVPVDGVLLDTGVFDLRLITGESEPVTVESGRAIESGAINVGQPVKVKALKTSSESTIQRIVSNALELLREKGATQRLIDRLAPYMIVIVIGAFTAAYVILGPEKSVVLLLAGCPSAFIIASSAATSYSIATLATRGIVARGGRSLESAGKIRAVVLDKTGTITMGTLKPSRVVVLRGVASRDGLLNLVAAAASTSLHPLSIAIARHWKPMGSVERVEEVPGKGLRAVVSGRTLLLGSEKFLEEEVGLRPGNPCGDEVPVFAHIDGTTMAICMSEEVSEKTKAAIGEMKRMGLKLVLASGDRRNKVEKIARELGIEEYYAELKPEDKLEVIRRVREKYGPVSMIGDGVNDLEALAASDLGVAVGNIDAVRSLADAVLVNGVADAPRLYRMGRAYLRGLKSGLFAAAAVKLAVIALGVGGSIPLWLVALLGDDGSTLIGTAAAIMAITLNYRR</sequence>
<feature type="domain" description="P-type ATPase A" evidence="7">
    <location>
        <begin position="124"/>
        <end position="222"/>
    </location>
</feature>
<protein>
    <submittedName>
        <fullName evidence="8">Cation-transporting P-type ATPase</fullName>
    </submittedName>
</protein>
<dbReference type="eggNOG" id="arCOG01576">
    <property type="taxonomic scope" value="Archaea"/>
</dbReference>
<feature type="transmembrane region" description="Helical" evidence="6">
    <location>
        <begin position="240"/>
        <end position="259"/>
    </location>
</feature>
<keyword evidence="9" id="KW-1185">Reference proteome</keyword>
<dbReference type="InterPro" id="IPR023299">
    <property type="entry name" value="ATPase_P-typ_cyto_dom_N"/>
</dbReference>
<dbReference type="PANTHER" id="PTHR48085:SF5">
    <property type="entry name" value="CADMIUM_ZINC-TRANSPORTING ATPASE HMA4-RELATED"/>
    <property type="match status" value="1"/>
</dbReference>
<dbReference type="GO" id="GO:0016887">
    <property type="term" value="F:ATP hydrolysis activity"/>
    <property type="evidence" value="ECO:0007669"/>
    <property type="project" value="InterPro"/>
</dbReference>